<dbReference type="AlphaFoldDB" id="A0A6C0GRX3"/>
<evidence type="ECO:0000313" key="3">
    <source>
        <dbReference type="Proteomes" id="UP000480178"/>
    </source>
</evidence>
<dbReference type="InterPro" id="IPR037401">
    <property type="entry name" value="SnoaL-like"/>
</dbReference>
<dbReference type="Pfam" id="PF13474">
    <property type="entry name" value="SnoaL_3"/>
    <property type="match status" value="1"/>
</dbReference>
<dbReference type="InterPro" id="IPR011944">
    <property type="entry name" value="Steroid_delta5-4_isomerase"/>
</dbReference>
<dbReference type="SUPFAM" id="SSF54427">
    <property type="entry name" value="NTF2-like"/>
    <property type="match status" value="1"/>
</dbReference>
<feature type="domain" description="SnoaL-like" evidence="1">
    <location>
        <begin position="40"/>
        <end position="151"/>
    </location>
</feature>
<keyword evidence="3" id="KW-1185">Reference proteome</keyword>
<dbReference type="EMBL" id="CP048222">
    <property type="protein sequence ID" value="QHT70841.1"/>
    <property type="molecule type" value="Genomic_DNA"/>
</dbReference>
<organism evidence="2 3">
    <name type="scientific">Rhodocytophaga rosea</name>
    <dbReference type="NCBI Taxonomy" id="2704465"/>
    <lineage>
        <taxon>Bacteria</taxon>
        <taxon>Pseudomonadati</taxon>
        <taxon>Bacteroidota</taxon>
        <taxon>Cytophagia</taxon>
        <taxon>Cytophagales</taxon>
        <taxon>Rhodocytophagaceae</taxon>
        <taxon>Rhodocytophaga</taxon>
    </lineage>
</organism>
<dbReference type="Gene3D" id="3.10.450.50">
    <property type="match status" value="1"/>
</dbReference>
<evidence type="ECO:0000259" key="1">
    <source>
        <dbReference type="Pfam" id="PF13474"/>
    </source>
</evidence>
<proteinExistence type="predicted"/>
<dbReference type="InterPro" id="IPR032710">
    <property type="entry name" value="NTF2-like_dom_sf"/>
</dbReference>
<reference evidence="2 3" key="1">
    <citation type="submission" date="2020-01" db="EMBL/GenBank/DDBJ databases">
        <authorList>
            <person name="Kim M.K."/>
        </authorList>
    </citation>
    <scope>NUCLEOTIDE SEQUENCE [LARGE SCALE GENOMIC DNA]</scope>
    <source>
        <strain evidence="2 3">172606-1</strain>
    </source>
</reference>
<dbReference type="RefSeq" id="WP_162446798.1">
    <property type="nucleotide sequence ID" value="NZ_CP048222.1"/>
</dbReference>
<accession>A0A6C0GRX3</accession>
<evidence type="ECO:0000313" key="2">
    <source>
        <dbReference type="EMBL" id="QHT70841.1"/>
    </source>
</evidence>
<dbReference type="NCBIfam" id="TIGR02246">
    <property type="entry name" value="SgcJ/EcaC family oxidoreductase"/>
    <property type="match status" value="1"/>
</dbReference>
<dbReference type="Proteomes" id="UP000480178">
    <property type="component" value="Chromosome"/>
</dbReference>
<sequence length="165" mass="18878">MRSALISILLFLATRVKDNGDTVSLAFRAILEQEVFSWNSGDAPAYAKHFTQSGTFTNIGGMFFCGQKQFLDRHRELFQGIFANTVLQQEVVSFRLLRPEVAIVETLAYISGLSKDRVPTGVHIDSHGRLYSRLLQVFEKERSDWKIVVYHNVDLKSDTLCQYER</sequence>
<gene>
    <name evidence="2" type="ORF">GXP67_31435</name>
</gene>
<dbReference type="KEGG" id="rhoz:GXP67_31435"/>
<name>A0A6C0GRX3_9BACT</name>
<protein>
    <submittedName>
        <fullName evidence="2">SgcJ/EcaC family oxidoreductase</fullName>
    </submittedName>
</protein>